<gene>
    <name evidence="1" type="ORF">VP01_6356g1</name>
</gene>
<dbReference type="AlphaFoldDB" id="A0A0L6UG23"/>
<evidence type="ECO:0008006" key="3">
    <source>
        <dbReference type="Google" id="ProtNLM"/>
    </source>
</evidence>
<sequence length="129" mass="14708">MINTSCGSNNLEIKGKGSIAVIYRKKPLVFHNVLLVPKISVNFLSLRQLLIEKCNVQFNLNQFTVRKKDKTQFEGHYHNNIPVINLEKAKNHSHLIQAENLHKSLGHISYSRIRNKLGIPIKPQSVCKA</sequence>
<reference evidence="1 2" key="1">
    <citation type="submission" date="2015-08" db="EMBL/GenBank/DDBJ databases">
        <title>Next Generation Sequencing and Analysis of the Genome of Puccinia sorghi L Schw, the Causal Agent of Maize Common Rust.</title>
        <authorList>
            <person name="Rochi L."/>
            <person name="Burguener G."/>
            <person name="Darino M."/>
            <person name="Turjanski A."/>
            <person name="Kreff E."/>
            <person name="Dieguez M.J."/>
            <person name="Sacco F."/>
        </authorList>
    </citation>
    <scope>NUCLEOTIDE SEQUENCE [LARGE SCALE GENOMIC DNA]</scope>
    <source>
        <strain evidence="1 2">RO10H11247</strain>
    </source>
</reference>
<dbReference type="OrthoDB" id="3340343at2759"/>
<organism evidence="1 2">
    <name type="scientific">Puccinia sorghi</name>
    <dbReference type="NCBI Taxonomy" id="27349"/>
    <lineage>
        <taxon>Eukaryota</taxon>
        <taxon>Fungi</taxon>
        <taxon>Dikarya</taxon>
        <taxon>Basidiomycota</taxon>
        <taxon>Pucciniomycotina</taxon>
        <taxon>Pucciniomycetes</taxon>
        <taxon>Pucciniales</taxon>
        <taxon>Pucciniaceae</taxon>
        <taxon>Puccinia</taxon>
    </lineage>
</organism>
<name>A0A0L6UG23_9BASI</name>
<accession>A0A0L6UG23</accession>
<protein>
    <recommendedName>
        <fullName evidence="3">GAG-pre-integrase domain-containing protein</fullName>
    </recommendedName>
</protein>
<dbReference type="Proteomes" id="UP000037035">
    <property type="component" value="Unassembled WGS sequence"/>
</dbReference>
<proteinExistence type="predicted"/>
<dbReference type="VEuPathDB" id="FungiDB:VP01_6356g1"/>
<keyword evidence="2" id="KW-1185">Reference proteome</keyword>
<dbReference type="EMBL" id="LAVV01011670">
    <property type="protein sequence ID" value="KNZ47499.1"/>
    <property type="molecule type" value="Genomic_DNA"/>
</dbReference>
<comment type="caution">
    <text evidence="1">The sequence shown here is derived from an EMBL/GenBank/DDBJ whole genome shotgun (WGS) entry which is preliminary data.</text>
</comment>
<evidence type="ECO:0000313" key="1">
    <source>
        <dbReference type="EMBL" id="KNZ47499.1"/>
    </source>
</evidence>
<evidence type="ECO:0000313" key="2">
    <source>
        <dbReference type="Proteomes" id="UP000037035"/>
    </source>
</evidence>
<feature type="non-terminal residue" evidence="1">
    <location>
        <position position="129"/>
    </location>
</feature>